<evidence type="ECO:0000256" key="1">
    <source>
        <dbReference type="SAM" id="MobiDB-lite"/>
    </source>
</evidence>
<dbReference type="RefSeq" id="WP_202996478.1">
    <property type="nucleotide sequence ID" value="NZ_JAENHO010000012.1"/>
</dbReference>
<keyword evidence="3" id="KW-1185">Reference proteome</keyword>
<dbReference type="InterPro" id="IPR011990">
    <property type="entry name" value="TPR-like_helical_dom_sf"/>
</dbReference>
<dbReference type="SUPFAM" id="SSF48452">
    <property type="entry name" value="TPR-like"/>
    <property type="match status" value="2"/>
</dbReference>
<dbReference type="Gene3D" id="1.25.40.10">
    <property type="entry name" value="Tetratricopeptide repeat domain"/>
    <property type="match status" value="2"/>
</dbReference>
<dbReference type="Proteomes" id="UP000598996">
    <property type="component" value="Unassembled WGS sequence"/>
</dbReference>
<organism evidence="2 3">
    <name type="scientific">Paractinoplanes lichenicola</name>
    <dbReference type="NCBI Taxonomy" id="2802976"/>
    <lineage>
        <taxon>Bacteria</taxon>
        <taxon>Bacillati</taxon>
        <taxon>Actinomycetota</taxon>
        <taxon>Actinomycetes</taxon>
        <taxon>Micromonosporales</taxon>
        <taxon>Micromonosporaceae</taxon>
        <taxon>Paractinoplanes</taxon>
    </lineage>
</organism>
<accession>A0ABS1VZ53</accession>
<protein>
    <recommendedName>
        <fullName evidence="4">ATP-binding protein</fullName>
    </recommendedName>
</protein>
<evidence type="ECO:0008006" key="4">
    <source>
        <dbReference type="Google" id="ProtNLM"/>
    </source>
</evidence>
<reference evidence="2 3" key="1">
    <citation type="submission" date="2021-01" db="EMBL/GenBank/DDBJ databases">
        <title>Actinoplanes sp. nov. LDG1-01 isolated from lichen.</title>
        <authorList>
            <person name="Saeng-In P."/>
            <person name="Phongsopitanun W."/>
            <person name="Kanchanasin P."/>
            <person name="Yuki M."/>
            <person name="Kudo T."/>
            <person name="Ohkuma M."/>
            <person name="Tanasupawat S."/>
        </authorList>
    </citation>
    <scope>NUCLEOTIDE SEQUENCE [LARGE SCALE GENOMIC DNA]</scope>
    <source>
        <strain evidence="2 3">LDG1-01</strain>
    </source>
</reference>
<gene>
    <name evidence="2" type="ORF">JKJ07_36190</name>
</gene>
<name>A0ABS1VZ53_9ACTN</name>
<dbReference type="EMBL" id="JAENHO010000012">
    <property type="protein sequence ID" value="MBL7259774.1"/>
    <property type="molecule type" value="Genomic_DNA"/>
</dbReference>
<comment type="caution">
    <text evidence="2">The sequence shown here is derived from an EMBL/GenBank/DDBJ whole genome shotgun (WGS) entry which is preliminary data.</text>
</comment>
<evidence type="ECO:0000313" key="3">
    <source>
        <dbReference type="Proteomes" id="UP000598996"/>
    </source>
</evidence>
<feature type="region of interest" description="Disordered" evidence="1">
    <location>
        <begin position="835"/>
        <end position="863"/>
    </location>
</feature>
<sequence length="1002" mass="108553">MRREVAPQQINTAGDAATLLAVQNGDLHVHQRIGTHFIDELSYGAVAVAANELPSRLLNAGNRVVDFTGRRQELADLSAWRDGEAAMAVRLVHGGAGQGKTRLAHRFAELAHAGGWITVRARHSRDAVVQPVEVAAGTALVAQKPLLVLVDYAERWPLSDLLALLLDRRLHTGRALRVLLLARPLGTWWDALTHRLSETLGVHADSTELAPAQTGSPEVFEVARRCFARVLGIPVPAHPAPQVEGSFLTVHMAALAHVLAVRHGEEPPTDPAQLSAYLLSRERNHWQSMYDNDRRVESPPPVLGRAVYVAALIRSLDYASALPVLKAVAVVDGVSDAGRVLEDHAMCYPPHDPDTVLEPLYPDRLAEDFVALQTPGHDVEGFRADPWAKGALGALLAHDARSAATALPMLVEAARRWPHLATNQLVPVLRERPELAVRAGSAALSAIAGAPAMPLDVLAAIESAFPPEPPADLHAGIAAVTERLARELAGSTNDPVRVGALALKLGWRLVESGRIRDGIDLLAEAVAIARRLGVESGAAHAAQLEVALRSLGRACIRAGDWVRATDTLGEAVGLWNDSGTGMTPPAEDVAACLADLSLALWRQGRDTASLSTRHRAIAQLRRLVLIDGRHRLTLIRVLVQQAEQLRRADRLQGALAAVDEALALLQAMADSAGEGLEVDFAAVLLGRAKTLHSFGLLPEAAFAASSAVAVFQRLAGVNVYYDTDLAHAHQAHADVLAAQSQWRKALDAQAEALAIHRRLARTSAERHELDLIQTLIKFARLCRDAGMQSEPALRSLAEAIKRAHAPRFQKARDRIVQAACAIGADILDADGRHAEADAMRGRAGRPAEWPSRPSPPGTRPDRDEELRIAEWVVRVTPREARAYLEVLPVQEIAHVLVVIDPQVGWFDHMFLNFDPARQVAILRCIVRDDALPDNHGMTECLVRRFESADDEELVLILSEATPANGAAILDHVQKSGVRSATRRMAHARIRSTLRRLGPRLRP</sequence>
<evidence type="ECO:0000313" key="2">
    <source>
        <dbReference type="EMBL" id="MBL7259774.1"/>
    </source>
</evidence>
<proteinExistence type="predicted"/>